<organism evidence="1 2">
    <name type="scientific">Microthyrium microscopicum</name>
    <dbReference type="NCBI Taxonomy" id="703497"/>
    <lineage>
        <taxon>Eukaryota</taxon>
        <taxon>Fungi</taxon>
        <taxon>Dikarya</taxon>
        <taxon>Ascomycota</taxon>
        <taxon>Pezizomycotina</taxon>
        <taxon>Dothideomycetes</taxon>
        <taxon>Dothideomycetes incertae sedis</taxon>
        <taxon>Microthyriales</taxon>
        <taxon>Microthyriaceae</taxon>
        <taxon>Microthyrium</taxon>
    </lineage>
</organism>
<keyword evidence="2" id="KW-1185">Reference proteome</keyword>
<accession>A0A6A6UU99</accession>
<reference evidence="1" key="1">
    <citation type="journal article" date="2020" name="Stud. Mycol.">
        <title>101 Dothideomycetes genomes: a test case for predicting lifestyles and emergence of pathogens.</title>
        <authorList>
            <person name="Haridas S."/>
            <person name="Albert R."/>
            <person name="Binder M."/>
            <person name="Bloem J."/>
            <person name="Labutti K."/>
            <person name="Salamov A."/>
            <person name="Andreopoulos B."/>
            <person name="Baker S."/>
            <person name="Barry K."/>
            <person name="Bills G."/>
            <person name="Bluhm B."/>
            <person name="Cannon C."/>
            <person name="Castanera R."/>
            <person name="Culley D."/>
            <person name="Daum C."/>
            <person name="Ezra D."/>
            <person name="Gonzalez J."/>
            <person name="Henrissat B."/>
            <person name="Kuo A."/>
            <person name="Liang C."/>
            <person name="Lipzen A."/>
            <person name="Lutzoni F."/>
            <person name="Magnuson J."/>
            <person name="Mondo S."/>
            <person name="Nolan M."/>
            <person name="Ohm R."/>
            <person name="Pangilinan J."/>
            <person name="Park H.-J."/>
            <person name="Ramirez L."/>
            <person name="Alfaro M."/>
            <person name="Sun H."/>
            <person name="Tritt A."/>
            <person name="Yoshinaga Y."/>
            <person name="Zwiers L.-H."/>
            <person name="Turgeon B."/>
            <person name="Goodwin S."/>
            <person name="Spatafora J."/>
            <person name="Crous P."/>
            <person name="Grigoriev I."/>
        </authorList>
    </citation>
    <scope>NUCLEOTIDE SEQUENCE</scope>
    <source>
        <strain evidence="1">CBS 115976</strain>
    </source>
</reference>
<evidence type="ECO:0000313" key="2">
    <source>
        <dbReference type="Proteomes" id="UP000799302"/>
    </source>
</evidence>
<proteinExistence type="predicted"/>
<dbReference type="OrthoDB" id="654211at2759"/>
<protein>
    <submittedName>
        <fullName evidence="1">Uncharacterized protein</fullName>
    </submittedName>
</protein>
<evidence type="ECO:0000313" key="1">
    <source>
        <dbReference type="EMBL" id="KAF2674628.1"/>
    </source>
</evidence>
<sequence>MPIPFEDFTDHIDTIRLPLHWDGFAVIHEPIAAQHNLVSSLPNSHETRVPHDPLTAILPIPRNDEGRQTRVSTSSAAIEIGEAQYHNLAELLYHSQEATANFEIPSRQSLARYLTAYTLDFDPHLPFIHLQAHIRHIKI</sequence>
<gene>
    <name evidence="1" type="ORF">BT63DRAFT_449617</name>
</gene>
<dbReference type="AlphaFoldDB" id="A0A6A6UU99"/>
<dbReference type="EMBL" id="MU004230">
    <property type="protein sequence ID" value="KAF2674628.1"/>
    <property type="molecule type" value="Genomic_DNA"/>
</dbReference>
<dbReference type="Proteomes" id="UP000799302">
    <property type="component" value="Unassembled WGS sequence"/>
</dbReference>
<name>A0A6A6UU99_9PEZI</name>